<accession>A0AAP0P281</accession>
<dbReference type="EMBL" id="JBBNAF010000007">
    <property type="protein sequence ID" value="KAK9127404.1"/>
    <property type="molecule type" value="Genomic_DNA"/>
</dbReference>
<dbReference type="Proteomes" id="UP001420932">
    <property type="component" value="Unassembled WGS sequence"/>
</dbReference>
<keyword evidence="3" id="KW-1185">Reference proteome</keyword>
<dbReference type="AlphaFoldDB" id="A0AAP0P281"/>
<evidence type="ECO:0000256" key="1">
    <source>
        <dbReference type="SAM" id="MobiDB-lite"/>
    </source>
</evidence>
<feature type="region of interest" description="Disordered" evidence="1">
    <location>
        <begin position="121"/>
        <end position="149"/>
    </location>
</feature>
<evidence type="ECO:0000313" key="3">
    <source>
        <dbReference type="Proteomes" id="UP001420932"/>
    </source>
</evidence>
<evidence type="ECO:0000313" key="2">
    <source>
        <dbReference type="EMBL" id="KAK9127404.1"/>
    </source>
</evidence>
<gene>
    <name evidence="2" type="ORF">Syun_016201</name>
</gene>
<sequence length="307" mass="33786">MLEKARAHEQRILARSQTSNSRFNIPIAVVDPFNVLRGARSTHLQRSVKATREITTQLKQMNDLHSNGFVIIFHELVEWEHKSKLESLLFFAHLCLIEIVPATTVPVSTVLHPPSPERVTAFSPGSTVPAAVPPSTVHRPSLPPPSLPPPSLDRPCLHQRCLHRPLPPPTLPSPSPAAIPATTVILSRLCCRRISPPPSLPPCPSKSPQRSHASPLVSAFIWSLAGPSPVLDCLPAVNLKNPSLVKKARFEDVVVNGMEEMESDTQFIVVRSNDLRPLPNLPWYQIQTLASILEPNNSYACKDGKVD</sequence>
<proteinExistence type="predicted"/>
<organism evidence="2 3">
    <name type="scientific">Stephania yunnanensis</name>
    <dbReference type="NCBI Taxonomy" id="152371"/>
    <lineage>
        <taxon>Eukaryota</taxon>
        <taxon>Viridiplantae</taxon>
        <taxon>Streptophyta</taxon>
        <taxon>Embryophyta</taxon>
        <taxon>Tracheophyta</taxon>
        <taxon>Spermatophyta</taxon>
        <taxon>Magnoliopsida</taxon>
        <taxon>Ranunculales</taxon>
        <taxon>Menispermaceae</taxon>
        <taxon>Menispermoideae</taxon>
        <taxon>Cissampelideae</taxon>
        <taxon>Stephania</taxon>
    </lineage>
</organism>
<reference evidence="2 3" key="1">
    <citation type="submission" date="2024-01" db="EMBL/GenBank/DDBJ databases">
        <title>Genome assemblies of Stephania.</title>
        <authorList>
            <person name="Yang L."/>
        </authorList>
    </citation>
    <scope>NUCLEOTIDE SEQUENCE [LARGE SCALE GENOMIC DNA]</scope>
    <source>
        <strain evidence="2">YNDBR</strain>
        <tissue evidence="2">Leaf</tissue>
    </source>
</reference>
<name>A0AAP0P281_9MAGN</name>
<comment type="caution">
    <text evidence="2">The sequence shown here is derived from an EMBL/GenBank/DDBJ whole genome shotgun (WGS) entry which is preliminary data.</text>
</comment>
<protein>
    <submittedName>
        <fullName evidence="2">Uncharacterized protein</fullName>
    </submittedName>
</protein>